<dbReference type="Proteomes" id="UP000184522">
    <property type="component" value="Unassembled WGS sequence"/>
</dbReference>
<dbReference type="AlphaFoldDB" id="A0A1M5T6A5"/>
<evidence type="ECO:0000313" key="2">
    <source>
        <dbReference type="Proteomes" id="UP000184522"/>
    </source>
</evidence>
<evidence type="ECO:0000313" key="1">
    <source>
        <dbReference type="EMBL" id="SHH46236.1"/>
    </source>
</evidence>
<organism evidence="1 2">
    <name type="scientific">Winogradskyella jejuensis</name>
    <dbReference type="NCBI Taxonomy" id="1089305"/>
    <lineage>
        <taxon>Bacteria</taxon>
        <taxon>Pseudomonadati</taxon>
        <taxon>Bacteroidota</taxon>
        <taxon>Flavobacteriia</taxon>
        <taxon>Flavobacteriales</taxon>
        <taxon>Flavobacteriaceae</taxon>
        <taxon>Winogradskyella</taxon>
    </lineage>
</organism>
<protein>
    <recommendedName>
        <fullName evidence="3">DUF922 domain-containing protein</fullName>
    </recommendedName>
</protein>
<dbReference type="EMBL" id="FQWS01000002">
    <property type="protein sequence ID" value="SHH46236.1"/>
    <property type="molecule type" value="Genomic_DNA"/>
</dbReference>
<keyword evidence="2" id="KW-1185">Reference proteome</keyword>
<accession>A0A1M5T6A5</accession>
<dbReference type="OrthoDB" id="5431540at2"/>
<sequence length="281" mass="32477">MFYTNKRFQLIVFLSLVFVACAPKLKSTIITKLEPLPKSELIVVLELADNQDIEGTLAGKVSAQDNGFSVNCGFYQNIDNLKAIARNSGANLVKITEVKAPSRLSSCYRLMGDIYKVDNPKRYETQIEWSEDRTLTWNDFKGEPNTQEYPNTLALTNSGFGFESSFNPFRESEIIVRNTFNTFKSWGLPEHRNAYVLKHEQLHFDITEIFTRKLRKAISDNNLTSKNIDRARALFDATFLEYKLFQDRYDADTQKGEKQDTQEKWEAIVEIELAKYEAYKK</sequence>
<dbReference type="PROSITE" id="PS51257">
    <property type="entry name" value="PROKAR_LIPOPROTEIN"/>
    <property type="match status" value="1"/>
</dbReference>
<name>A0A1M5T6A5_9FLAO</name>
<dbReference type="STRING" id="1089305.SAMN05444148_2072"/>
<proteinExistence type="predicted"/>
<evidence type="ECO:0008006" key="3">
    <source>
        <dbReference type="Google" id="ProtNLM"/>
    </source>
</evidence>
<dbReference type="RefSeq" id="WP_073086142.1">
    <property type="nucleotide sequence ID" value="NZ_FQWS01000002.1"/>
</dbReference>
<reference evidence="2" key="1">
    <citation type="submission" date="2016-11" db="EMBL/GenBank/DDBJ databases">
        <authorList>
            <person name="Varghese N."/>
            <person name="Submissions S."/>
        </authorList>
    </citation>
    <scope>NUCLEOTIDE SEQUENCE [LARGE SCALE GENOMIC DNA]</scope>
    <source>
        <strain evidence="2">DSM 25330</strain>
    </source>
</reference>
<gene>
    <name evidence="1" type="ORF">SAMN05444148_2072</name>
</gene>